<evidence type="ECO:0000256" key="1">
    <source>
        <dbReference type="SAM" id="Phobius"/>
    </source>
</evidence>
<dbReference type="Proteomes" id="UP000613208">
    <property type="component" value="Unassembled WGS sequence"/>
</dbReference>
<feature type="transmembrane region" description="Helical" evidence="1">
    <location>
        <begin position="12"/>
        <end position="31"/>
    </location>
</feature>
<gene>
    <name evidence="2" type="ORF">ANBU17_09430</name>
</gene>
<name>A0A916Q8M4_9FIRM</name>
<feature type="transmembrane region" description="Helical" evidence="1">
    <location>
        <begin position="37"/>
        <end position="58"/>
    </location>
</feature>
<comment type="caution">
    <text evidence="2">The sequence shown here is derived from an EMBL/GenBank/DDBJ whole genome shotgun (WGS) entry which is preliminary data.</text>
</comment>
<evidence type="ECO:0000313" key="2">
    <source>
        <dbReference type="EMBL" id="GFO84596.1"/>
    </source>
</evidence>
<keyword evidence="3" id="KW-1185">Reference proteome</keyword>
<feature type="transmembrane region" description="Helical" evidence="1">
    <location>
        <begin position="149"/>
        <end position="167"/>
    </location>
</feature>
<reference evidence="2" key="1">
    <citation type="submission" date="2020-06" db="EMBL/GenBank/DDBJ databases">
        <title>Characterization of fructooligosaccharide metabolism and fructooligosaccharide-degrading enzymes in human commensal butyrate producers.</title>
        <authorList>
            <person name="Tanno H."/>
            <person name="Fujii T."/>
            <person name="Hirano K."/>
            <person name="Maeno S."/>
            <person name="Tonozuka T."/>
            <person name="Sakamoto M."/>
            <person name="Ohkuma M."/>
            <person name="Tochio T."/>
            <person name="Endo A."/>
        </authorList>
    </citation>
    <scope>NUCLEOTIDE SEQUENCE</scope>
    <source>
        <strain evidence="2">JCM 17466</strain>
    </source>
</reference>
<dbReference type="AlphaFoldDB" id="A0A916Q8M4"/>
<feature type="transmembrane region" description="Helical" evidence="1">
    <location>
        <begin position="117"/>
        <end position="137"/>
    </location>
</feature>
<dbReference type="EMBL" id="BLYI01000024">
    <property type="protein sequence ID" value="GFO84596.1"/>
    <property type="molecule type" value="Genomic_DNA"/>
</dbReference>
<feature type="transmembrane region" description="Helical" evidence="1">
    <location>
        <begin position="83"/>
        <end position="105"/>
    </location>
</feature>
<dbReference type="RefSeq" id="WP_201310319.1">
    <property type="nucleotide sequence ID" value="NZ_BLYI01000024.1"/>
</dbReference>
<keyword evidence="1" id="KW-0472">Membrane</keyword>
<proteinExistence type="predicted"/>
<accession>A0A916Q8M4</accession>
<dbReference type="InterPro" id="IPR025699">
    <property type="entry name" value="ABC2_memb-like"/>
</dbReference>
<keyword evidence="1" id="KW-0812">Transmembrane</keyword>
<protein>
    <submittedName>
        <fullName evidence="2">Membrane protein</fullName>
    </submittedName>
</protein>
<evidence type="ECO:0000313" key="3">
    <source>
        <dbReference type="Proteomes" id="UP000613208"/>
    </source>
</evidence>
<organism evidence="2 3">
    <name type="scientific">Anaerostipes butyraticus</name>
    <dbReference type="NCBI Taxonomy" id="645466"/>
    <lineage>
        <taxon>Bacteria</taxon>
        <taxon>Bacillati</taxon>
        <taxon>Bacillota</taxon>
        <taxon>Clostridia</taxon>
        <taxon>Lachnospirales</taxon>
        <taxon>Lachnospiraceae</taxon>
        <taxon>Anaerostipes</taxon>
    </lineage>
</organism>
<feature type="transmembrane region" description="Helical" evidence="1">
    <location>
        <begin position="187"/>
        <end position="210"/>
    </location>
</feature>
<dbReference type="Pfam" id="PF13346">
    <property type="entry name" value="ABC2_membrane_5"/>
    <property type="match status" value="1"/>
</dbReference>
<keyword evidence="1" id="KW-1133">Transmembrane helix</keyword>
<sequence>MKGLLLKDWYEIRYQYRWFLILLAVAGFSSATGQGNAVFWGCYMMILVAMIPLNTMGYDEKSGWQKYSRCFPVSSGHLVLEKYLLGVIALIVAVGVYLLFSAIFYFIPGVGNAKEQFFTILAAMITVGVFPMALMLPLNIRFGMEKARVYLIFFIIIVAVAAGGIFAGAEDLPMIVNFLAGINLDLFILLLPLISIALLAATYPLSVWLYHKKEW</sequence>